<comment type="caution">
    <text evidence="2">The sequence shown here is derived from an EMBL/GenBank/DDBJ whole genome shotgun (WGS) entry which is preliminary data.</text>
</comment>
<name>A0A6M1RWY3_9BACT</name>
<evidence type="ECO:0000313" key="3">
    <source>
        <dbReference type="Proteomes" id="UP000477311"/>
    </source>
</evidence>
<keyword evidence="1" id="KW-0175">Coiled coil</keyword>
<organism evidence="2 3">
    <name type="scientific">Limisphaera ngatamarikiensis</name>
    <dbReference type="NCBI Taxonomy" id="1324935"/>
    <lineage>
        <taxon>Bacteria</taxon>
        <taxon>Pseudomonadati</taxon>
        <taxon>Verrucomicrobiota</taxon>
        <taxon>Verrucomicrobiia</taxon>
        <taxon>Limisphaerales</taxon>
        <taxon>Limisphaeraceae</taxon>
        <taxon>Limisphaera</taxon>
    </lineage>
</organism>
<dbReference type="AlphaFoldDB" id="A0A6M1RWY3"/>
<sequence length="256" mass="28411">MLIRISLIIALVAGLATAGINLFQVRAKFETLKTDRNNERSLKEQAQTELATTRQQLNQTTAQLKKAEEELTTARKERDEAVATAETQSRRAAQLDEELKKTRATLEDARAELARWNAAGVPVEQVAEVVRLNRRLLEQVDVQKQEIEALIRANARLTNELARVLGGSEYVVRLPAHLRGKVIAYDPKWDFIVVNVGEEQGVLEHGELLISRNGQLVGKAVVRTVEKNRAVANLVPGWKLGEPVEGDEVIPAHPAS</sequence>
<gene>
    <name evidence="2" type="ORF">G4L39_10735</name>
</gene>
<reference evidence="2 3" key="1">
    <citation type="submission" date="2020-02" db="EMBL/GenBank/DDBJ databases">
        <title>Draft genome sequence of Limisphaera ngatamarikiensis NGM72.4T, a thermophilic Verrucomicrobia grouped in subdivision 3.</title>
        <authorList>
            <person name="Carere C.R."/>
            <person name="Steen J."/>
            <person name="Hugenholtz P."/>
            <person name="Stott M.B."/>
        </authorList>
    </citation>
    <scope>NUCLEOTIDE SEQUENCE [LARGE SCALE GENOMIC DNA]</scope>
    <source>
        <strain evidence="2 3">NGM72.4</strain>
    </source>
</reference>
<protein>
    <submittedName>
        <fullName evidence="2">Uncharacterized protein</fullName>
    </submittedName>
</protein>
<evidence type="ECO:0000313" key="2">
    <source>
        <dbReference type="EMBL" id="NGO39864.1"/>
    </source>
</evidence>
<dbReference type="EMBL" id="JAAKYA010000072">
    <property type="protein sequence ID" value="NGO39864.1"/>
    <property type="molecule type" value="Genomic_DNA"/>
</dbReference>
<proteinExistence type="predicted"/>
<dbReference type="RefSeq" id="WP_165108126.1">
    <property type="nucleotide sequence ID" value="NZ_JAAKYA010000072.1"/>
</dbReference>
<evidence type="ECO:0000256" key="1">
    <source>
        <dbReference type="SAM" id="Coils"/>
    </source>
</evidence>
<keyword evidence="3" id="KW-1185">Reference proteome</keyword>
<feature type="coiled-coil region" evidence="1">
    <location>
        <begin position="36"/>
        <end position="160"/>
    </location>
</feature>
<dbReference type="Proteomes" id="UP000477311">
    <property type="component" value="Unassembled WGS sequence"/>
</dbReference>
<accession>A0A6M1RWY3</accession>